<sequence>MKPSPSTVAAFYATLARGLDELDRSLSSTEFVSLASLRAALGLIRAAHAGLARLVGAGDAAAEVALRADALRSGCEDVIALIDDLFDEVAEGRKKLLDLCSGGN</sequence>
<evidence type="ECO:0000313" key="1">
    <source>
        <dbReference type="EnsemblPlants" id="OB02G27780.1"/>
    </source>
</evidence>
<organism evidence="1">
    <name type="scientific">Oryza brachyantha</name>
    <name type="common">malo sina</name>
    <dbReference type="NCBI Taxonomy" id="4533"/>
    <lineage>
        <taxon>Eukaryota</taxon>
        <taxon>Viridiplantae</taxon>
        <taxon>Streptophyta</taxon>
        <taxon>Embryophyta</taxon>
        <taxon>Tracheophyta</taxon>
        <taxon>Spermatophyta</taxon>
        <taxon>Magnoliopsida</taxon>
        <taxon>Liliopsida</taxon>
        <taxon>Poales</taxon>
        <taxon>Poaceae</taxon>
        <taxon>BOP clade</taxon>
        <taxon>Oryzoideae</taxon>
        <taxon>Oryzeae</taxon>
        <taxon>Oryzinae</taxon>
        <taxon>Oryza</taxon>
    </lineage>
</organism>
<dbReference type="Proteomes" id="UP000006038">
    <property type="component" value="Unassembled WGS sequence"/>
</dbReference>
<dbReference type="Gramene" id="OB02G27780.1">
    <property type="protein sequence ID" value="OB02G27780.1"/>
    <property type="gene ID" value="OB02G27780"/>
</dbReference>
<reference evidence="1" key="1">
    <citation type="submission" date="2013-04" db="UniProtKB">
        <authorList>
            <consortium name="EnsemblPlants"/>
        </authorList>
    </citation>
    <scope>IDENTIFICATION</scope>
</reference>
<dbReference type="EnsemblPlants" id="OB02G27780.1">
    <property type="protein sequence ID" value="OB02G27780.1"/>
    <property type="gene ID" value="OB02G27780"/>
</dbReference>
<dbReference type="HOGENOM" id="CLU_2254277_0_0_1"/>
<protein>
    <submittedName>
        <fullName evidence="1">Uncharacterized protein</fullName>
    </submittedName>
</protein>
<keyword evidence="2" id="KW-1185">Reference proteome</keyword>
<evidence type="ECO:0000313" key="2">
    <source>
        <dbReference type="Proteomes" id="UP000006038"/>
    </source>
</evidence>
<name>J3LDR1_ORYBR</name>
<accession>J3LDR1</accession>
<proteinExistence type="predicted"/>
<dbReference type="AlphaFoldDB" id="J3LDR1"/>